<accession>A0A927D173</accession>
<gene>
    <name evidence="1" type="primary">mciZ</name>
    <name evidence="1" type="ORF">IEO70_14675</name>
</gene>
<evidence type="ECO:0000313" key="1">
    <source>
        <dbReference type="EMBL" id="MBD3109590.1"/>
    </source>
</evidence>
<evidence type="ECO:0000313" key="2">
    <source>
        <dbReference type="Proteomes" id="UP000602076"/>
    </source>
</evidence>
<reference evidence="1" key="1">
    <citation type="submission" date="2020-09" db="EMBL/GenBank/DDBJ databases">
        <title>Bacillus faecalis sp. nov., a moderately halophilic bacterium isolated from cow faeces.</title>
        <authorList>
            <person name="Jiang L."/>
            <person name="Lee J."/>
        </authorList>
    </citation>
    <scope>NUCLEOTIDE SEQUENCE</scope>
    <source>
        <strain evidence="1">AGMB 02131</strain>
    </source>
</reference>
<keyword evidence="2" id="KW-1185">Reference proteome</keyword>
<comment type="caution">
    <text evidence="1">The sequence shown here is derived from an EMBL/GenBank/DDBJ whole genome shotgun (WGS) entry which is preliminary data.</text>
</comment>
<proteinExistence type="predicted"/>
<dbReference type="AlphaFoldDB" id="A0A927D173"/>
<name>A0A927D173_9BACI</name>
<dbReference type="InterPro" id="IPR025177">
    <property type="entry name" value="MciZ"/>
</dbReference>
<dbReference type="Proteomes" id="UP000602076">
    <property type="component" value="Unassembled WGS sequence"/>
</dbReference>
<dbReference type="EMBL" id="JACXSI010000038">
    <property type="protein sequence ID" value="MBD3109590.1"/>
    <property type="molecule type" value="Genomic_DNA"/>
</dbReference>
<sequence length="48" mass="5951">MKIYVGKNKLLFVGKSWEVRQKLKEYNARYKYVQQWINDCEKPFHSQK</sequence>
<organism evidence="1 2">
    <name type="scientific">Peribacillus faecalis</name>
    <dbReference type="NCBI Taxonomy" id="2772559"/>
    <lineage>
        <taxon>Bacteria</taxon>
        <taxon>Bacillati</taxon>
        <taxon>Bacillota</taxon>
        <taxon>Bacilli</taxon>
        <taxon>Bacillales</taxon>
        <taxon>Bacillaceae</taxon>
        <taxon>Peribacillus</taxon>
    </lineage>
</organism>
<dbReference type="Pfam" id="PF13072">
    <property type="entry name" value="MciZ"/>
    <property type="match status" value="1"/>
</dbReference>
<protein>
    <submittedName>
        <fullName evidence="1">Z-ring formation inhibitor MciZ</fullName>
    </submittedName>
</protein>
<dbReference type="RefSeq" id="WP_190999125.1">
    <property type="nucleotide sequence ID" value="NZ_JACXSI010000038.1"/>
</dbReference>